<protein>
    <submittedName>
        <fullName evidence="4">Oxidoreductase-like protein family</fullName>
    </submittedName>
</protein>
<dbReference type="PANTHER" id="PTHR42840">
    <property type="entry name" value="NAD(P)-BINDING ROSSMANN-FOLD SUPERFAMILY PROTEIN-RELATED"/>
    <property type="match status" value="1"/>
</dbReference>
<dbReference type="InterPro" id="IPR055170">
    <property type="entry name" value="GFO_IDH_MocA-like_dom"/>
</dbReference>
<keyword evidence="5" id="KW-1185">Reference proteome</keyword>
<dbReference type="SUPFAM" id="SSF51735">
    <property type="entry name" value="NAD(P)-binding Rossmann-fold domains"/>
    <property type="match status" value="1"/>
</dbReference>
<dbReference type="Gene3D" id="3.40.50.720">
    <property type="entry name" value="NAD(P)-binding Rossmann-like Domain"/>
    <property type="match status" value="1"/>
</dbReference>
<dbReference type="Pfam" id="PF22725">
    <property type="entry name" value="GFO_IDH_MocA_C3"/>
    <property type="match status" value="1"/>
</dbReference>
<dbReference type="Gene3D" id="3.30.360.10">
    <property type="entry name" value="Dihydrodipicolinate Reductase, domain 2"/>
    <property type="match status" value="1"/>
</dbReference>
<accession>A0A6A6VTW8</accession>
<name>A0A6A6VTW8_9PEZI</name>
<proteinExistence type="inferred from homology"/>
<dbReference type="GO" id="GO:0006740">
    <property type="term" value="P:NADPH regeneration"/>
    <property type="evidence" value="ECO:0007669"/>
    <property type="project" value="TreeGrafter"/>
</dbReference>
<gene>
    <name evidence="4" type="ORF">EJ05DRAFT_505461</name>
</gene>
<dbReference type="InterPro" id="IPR036291">
    <property type="entry name" value="NAD(P)-bd_dom_sf"/>
</dbReference>
<dbReference type="GO" id="GO:0000166">
    <property type="term" value="F:nucleotide binding"/>
    <property type="evidence" value="ECO:0007669"/>
    <property type="project" value="InterPro"/>
</dbReference>
<organism evidence="4 5">
    <name type="scientific">Pseudovirgaria hyperparasitica</name>
    <dbReference type="NCBI Taxonomy" id="470096"/>
    <lineage>
        <taxon>Eukaryota</taxon>
        <taxon>Fungi</taxon>
        <taxon>Dikarya</taxon>
        <taxon>Ascomycota</taxon>
        <taxon>Pezizomycotina</taxon>
        <taxon>Dothideomycetes</taxon>
        <taxon>Dothideomycetes incertae sedis</taxon>
        <taxon>Acrospermales</taxon>
        <taxon>Acrospermaceae</taxon>
        <taxon>Pseudovirgaria</taxon>
    </lineage>
</organism>
<evidence type="ECO:0000313" key="5">
    <source>
        <dbReference type="Proteomes" id="UP000799437"/>
    </source>
</evidence>
<dbReference type="GeneID" id="54488760"/>
<dbReference type="EMBL" id="ML996588">
    <property type="protein sequence ID" value="KAF2753050.1"/>
    <property type="molecule type" value="Genomic_DNA"/>
</dbReference>
<comment type="similarity">
    <text evidence="1">Belongs to the Gfo/Idh/MocA family.</text>
</comment>
<dbReference type="InterPro" id="IPR000683">
    <property type="entry name" value="Gfo/Idh/MocA-like_OxRdtase_N"/>
</dbReference>
<evidence type="ECO:0000259" key="3">
    <source>
        <dbReference type="Pfam" id="PF22725"/>
    </source>
</evidence>
<dbReference type="GO" id="GO:0005737">
    <property type="term" value="C:cytoplasm"/>
    <property type="evidence" value="ECO:0007669"/>
    <property type="project" value="TreeGrafter"/>
</dbReference>
<dbReference type="SUPFAM" id="SSF55347">
    <property type="entry name" value="Glyceraldehyde-3-phosphate dehydrogenase-like, C-terminal domain"/>
    <property type="match status" value="1"/>
</dbReference>
<reference evidence="4" key="1">
    <citation type="journal article" date="2020" name="Stud. Mycol.">
        <title>101 Dothideomycetes genomes: a test case for predicting lifestyles and emergence of pathogens.</title>
        <authorList>
            <person name="Haridas S."/>
            <person name="Albert R."/>
            <person name="Binder M."/>
            <person name="Bloem J."/>
            <person name="Labutti K."/>
            <person name="Salamov A."/>
            <person name="Andreopoulos B."/>
            <person name="Baker S."/>
            <person name="Barry K."/>
            <person name="Bills G."/>
            <person name="Bluhm B."/>
            <person name="Cannon C."/>
            <person name="Castanera R."/>
            <person name="Culley D."/>
            <person name="Daum C."/>
            <person name="Ezra D."/>
            <person name="Gonzalez J."/>
            <person name="Henrissat B."/>
            <person name="Kuo A."/>
            <person name="Liang C."/>
            <person name="Lipzen A."/>
            <person name="Lutzoni F."/>
            <person name="Magnuson J."/>
            <person name="Mondo S."/>
            <person name="Nolan M."/>
            <person name="Ohm R."/>
            <person name="Pangilinan J."/>
            <person name="Park H.-J."/>
            <person name="Ramirez L."/>
            <person name="Alfaro M."/>
            <person name="Sun H."/>
            <person name="Tritt A."/>
            <person name="Yoshinaga Y."/>
            <person name="Zwiers L.-H."/>
            <person name="Turgeon B."/>
            <person name="Goodwin S."/>
            <person name="Spatafora J."/>
            <person name="Crous P."/>
            <person name="Grigoriev I."/>
        </authorList>
    </citation>
    <scope>NUCLEOTIDE SEQUENCE</scope>
    <source>
        <strain evidence="4">CBS 121739</strain>
    </source>
</reference>
<feature type="domain" description="GFO/IDH/MocA-like oxidoreductase" evidence="3">
    <location>
        <begin position="150"/>
        <end position="263"/>
    </location>
</feature>
<evidence type="ECO:0000259" key="2">
    <source>
        <dbReference type="Pfam" id="PF01408"/>
    </source>
</evidence>
<feature type="domain" description="Gfo/Idh/MocA-like oxidoreductase N-terminal" evidence="2">
    <location>
        <begin position="3"/>
        <end position="118"/>
    </location>
</feature>
<dbReference type="AlphaFoldDB" id="A0A6A6VTW8"/>
<dbReference type="PANTHER" id="PTHR42840:SF5">
    <property type="entry name" value="NAD(P)-BINDING ROSSMANN-FOLD SUPERFAMILY PROTEIN"/>
    <property type="match status" value="1"/>
</dbReference>
<evidence type="ECO:0000256" key="1">
    <source>
        <dbReference type="ARBA" id="ARBA00010928"/>
    </source>
</evidence>
<evidence type="ECO:0000313" key="4">
    <source>
        <dbReference type="EMBL" id="KAF2753050.1"/>
    </source>
</evidence>
<dbReference type="OrthoDB" id="64915at2759"/>
<dbReference type="RefSeq" id="XP_033595501.1">
    <property type="nucleotide sequence ID" value="XM_033747706.1"/>
</dbReference>
<sequence length="340" mass="36279">MSIGVAIIGSGIFVKEEHLPAVNSTPSLSLKAVFSRSLKSAASLDIQDPGVDLYSEDAGEGKAYADLLARKDVSAVIIALPIVAQPDFVKQALTAGKHVLAEKPIAKDVQTAEALIAHSEGCRSGATLSIAENFRFLESLNYAAEAVRGMGEVTGFSVRKHGFVKPGTKYFETAWRKTPDYQGGFLLDGGVHTVAAIRLLLQPENQPMSVSAFSSLLQPHLPPIDSVDAVWRTGKGKHGVFSMSFGTMSKASETVIVTEQGTVSVTIGAVTVASGDDKRTVEFTHEGNGVKQEMKVWAEGMLSGKQDSRLSAYEALKDLQVLEAMFRSGENDGTPVKIQI</sequence>
<dbReference type="Proteomes" id="UP000799437">
    <property type="component" value="Unassembled WGS sequence"/>
</dbReference>
<dbReference type="GO" id="GO:0016491">
    <property type="term" value="F:oxidoreductase activity"/>
    <property type="evidence" value="ECO:0007669"/>
    <property type="project" value="TreeGrafter"/>
</dbReference>
<dbReference type="Pfam" id="PF01408">
    <property type="entry name" value="GFO_IDH_MocA"/>
    <property type="match status" value="1"/>
</dbReference>